<gene>
    <name evidence="2" type="ordered locus">MBIO_0228</name>
</gene>
<reference evidence="2 3" key="1">
    <citation type="journal article" date="2009" name="Curr. Microbiol.">
        <title>Molecular cloning and expression of a novel cholinephosphotransferase involved in glycoglycerophospholipid biosynthesis of Mycoplasma fermentans.</title>
        <authorList>
            <person name="Ishida N."/>
            <person name="Irikura D."/>
            <person name="Matsuda K."/>
            <person name="Sato S."/>
            <person name="Asano K."/>
        </authorList>
    </citation>
    <scope>NUCLEOTIDE SEQUENCE [LARGE SCALE GENOMIC DNA]</scope>
    <source>
        <strain evidence="3">ATCC 19989 / NBRC 14854 / NCTC 10117 / PG18</strain>
    </source>
</reference>
<dbReference type="InterPro" id="IPR025948">
    <property type="entry name" value="HTH-like_dom"/>
</dbReference>
<keyword evidence="3" id="KW-1185">Reference proteome</keyword>
<name>C4XEC1_MYCFP</name>
<dbReference type="Pfam" id="PF13276">
    <property type="entry name" value="HTH_21"/>
    <property type="match status" value="1"/>
</dbReference>
<dbReference type="Proteomes" id="UP000006810">
    <property type="component" value="Chromosome"/>
</dbReference>
<proteinExistence type="predicted"/>
<dbReference type="PATRIC" id="fig|496833.3.peg.651"/>
<sequence length="54" mass="6557">MFYEILKSQNKPDKDENLKKIIFDLFNYNKGLYGYRRITFALRNKGTMINHKKV</sequence>
<evidence type="ECO:0000313" key="3">
    <source>
        <dbReference type="Proteomes" id="UP000006810"/>
    </source>
</evidence>
<feature type="domain" description="HTH-like" evidence="1">
    <location>
        <begin position="14"/>
        <end position="54"/>
    </location>
</feature>
<protein>
    <recommendedName>
        <fullName evidence="1">HTH-like domain-containing protein</fullName>
    </recommendedName>
</protein>
<organism evidence="2 3">
    <name type="scientific">Mycoplasmopsis fermentans (strain ATCC 19989 / NBRC 14854 / NCTC 10117 / PG18)</name>
    <name type="common">Mycoplasma fermentans</name>
    <dbReference type="NCBI Taxonomy" id="496833"/>
    <lineage>
        <taxon>Bacteria</taxon>
        <taxon>Bacillati</taxon>
        <taxon>Mycoplasmatota</taxon>
        <taxon>Mycoplasmoidales</taxon>
        <taxon>Metamycoplasmataceae</taxon>
        <taxon>Mycoplasmopsis</taxon>
    </lineage>
</organism>
<accession>C4XEC1</accession>
<dbReference type="KEGG" id="mfp:MBIO_0228"/>
<evidence type="ECO:0000259" key="1">
    <source>
        <dbReference type="Pfam" id="PF13276"/>
    </source>
</evidence>
<dbReference type="HOGENOM" id="CLU_027402_21_10_14"/>
<dbReference type="EMBL" id="AP009608">
    <property type="protein sequence ID" value="BAH69493.1"/>
    <property type="molecule type" value="Genomic_DNA"/>
</dbReference>
<evidence type="ECO:0000313" key="2">
    <source>
        <dbReference type="EMBL" id="BAH69493.1"/>
    </source>
</evidence>
<dbReference type="AlphaFoldDB" id="C4XEC1"/>